<keyword evidence="1" id="KW-1133">Transmembrane helix</keyword>
<proteinExistence type="predicted"/>
<dbReference type="OrthoDB" id="3536778at2759"/>
<dbReference type="EMBL" id="JH921440">
    <property type="protein sequence ID" value="EKD16035.1"/>
    <property type="molecule type" value="Genomic_DNA"/>
</dbReference>
<dbReference type="InParanoid" id="K1WEZ2"/>
<dbReference type="GeneID" id="18761981"/>
<feature type="transmembrane region" description="Helical" evidence="1">
    <location>
        <begin position="64"/>
        <end position="84"/>
    </location>
</feature>
<dbReference type="HOGENOM" id="CLU_1563183_0_0_1"/>
<sequence length="171" mass="18916">MALYSPASQPTPRIIITKPDEQQLLLVPWDRNYLAALWVSQFFWLLVGTAMGPSEPPDYSWSTLVLLLVALGNLIMASTLFIEAHRYAIGTLTPEFFLKLQRCKTGWVLGGTVITIMAQLSSKTGLGVLPTVMIDVLYLLPFAAGSLYARVVMKRMNDGDEDPESGRVRLG</sequence>
<protein>
    <submittedName>
        <fullName evidence="2">Uncharacterized protein</fullName>
    </submittedName>
</protein>
<name>K1WEZ2_MARBU</name>
<dbReference type="KEGG" id="mbe:MBM_06046"/>
<gene>
    <name evidence="2" type="ORF">MBM_06046</name>
</gene>
<evidence type="ECO:0000313" key="3">
    <source>
        <dbReference type="Proteomes" id="UP000006753"/>
    </source>
</evidence>
<evidence type="ECO:0000256" key="1">
    <source>
        <dbReference type="SAM" id="Phobius"/>
    </source>
</evidence>
<dbReference type="Proteomes" id="UP000006753">
    <property type="component" value="Unassembled WGS sequence"/>
</dbReference>
<feature type="transmembrane region" description="Helical" evidence="1">
    <location>
        <begin position="33"/>
        <end position="52"/>
    </location>
</feature>
<keyword evidence="1" id="KW-0472">Membrane</keyword>
<keyword evidence="1" id="KW-0812">Transmembrane</keyword>
<organism evidence="2 3">
    <name type="scientific">Marssonina brunnea f. sp. multigermtubi (strain MB_m1)</name>
    <name type="common">Marssonina leaf spot fungus</name>
    <dbReference type="NCBI Taxonomy" id="1072389"/>
    <lineage>
        <taxon>Eukaryota</taxon>
        <taxon>Fungi</taxon>
        <taxon>Dikarya</taxon>
        <taxon>Ascomycota</taxon>
        <taxon>Pezizomycotina</taxon>
        <taxon>Leotiomycetes</taxon>
        <taxon>Helotiales</taxon>
        <taxon>Drepanopezizaceae</taxon>
        <taxon>Drepanopeziza</taxon>
    </lineage>
</organism>
<feature type="transmembrane region" description="Helical" evidence="1">
    <location>
        <begin position="105"/>
        <end position="122"/>
    </location>
</feature>
<reference evidence="2 3" key="1">
    <citation type="journal article" date="2012" name="BMC Genomics">
        <title>Sequencing the genome of Marssonina brunnea reveals fungus-poplar co-evolution.</title>
        <authorList>
            <person name="Zhu S."/>
            <person name="Cao Y.-Z."/>
            <person name="Jiang C."/>
            <person name="Tan B.-Y."/>
            <person name="Wang Z."/>
            <person name="Feng S."/>
            <person name="Zhang L."/>
            <person name="Su X.-H."/>
            <person name="Brejova B."/>
            <person name="Vinar T."/>
            <person name="Xu M."/>
            <person name="Wang M.-X."/>
            <person name="Zhang S.-G."/>
            <person name="Huang M.-R."/>
            <person name="Wu R."/>
            <person name="Zhou Y."/>
        </authorList>
    </citation>
    <scope>NUCLEOTIDE SEQUENCE [LARGE SCALE GENOMIC DNA]</scope>
    <source>
        <strain evidence="2 3">MB_m1</strain>
    </source>
</reference>
<keyword evidence="3" id="KW-1185">Reference proteome</keyword>
<evidence type="ECO:0000313" key="2">
    <source>
        <dbReference type="EMBL" id="EKD16035.1"/>
    </source>
</evidence>
<dbReference type="AlphaFoldDB" id="K1WEZ2"/>
<accession>K1WEZ2</accession>
<feature type="transmembrane region" description="Helical" evidence="1">
    <location>
        <begin position="128"/>
        <end position="149"/>
    </location>
</feature>